<comment type="caution">
    <text evidence="2">The sequence shown here is derived from an EMBL/GenBank/DDBJ whole genome shotgun (WGS) entry which is preliminary data.</text>
</comment>
<accession>A0ABY3A1Y0</accession>
<organism evidence="2 3">
    <name type="scientific">Pantoea dispersa</name>
    <dbReference type="NCBI Taxonomy" id="59814"/>
    <lineage>
        <taxon>Bacteria</taxon>
        <taxon>Pseudomonadati</taxon>
        <taxon>Pseudomonadota</taxon>
        <taxon>Gammaproteobacteria</taxon>
        <taxon>Enterobacterales</taxon>
        <taxon>Erwiniaceae</taxon>
        <taxon>Pantoea</taxon>
    </lineage>
</organism>
<evidence type="ECO:0000313" key="3">
    <source>
        <dbReference type="Proteomes" id="UP000319715"/>
    </source>
</evidence>
<dbReference type="EMBL" id="VICF01000001">
    <property type="protein sequence ID" value="TQC76442.1"/>
    <property type="molecule type" value="Genomic_DNA"/>
</dbReference>
<dbReference type="Proteomes" id="UP000319715">
    <property type="component" value="Unassembled WGS sequence"/>
</dbReference>
<dbReference type="Pfam" id="PF14082">
    <property type="entry name" value="SduA_C"/>
    <property type="match status" value="1"/>
</dbReference>
<evidence type="ECO:0000313" key="2">
    <source>
        <dbReference type="EMBL" id="TQC76442.1"/>
    </source>
</evidence>
<reference evidence="2 3" key="1">
    <citation type="submission" date="2019-06" db="EMBL/GenBank/DDBJ databases">
        <title>Pantoea dispersa Assembly.</title>
        <authorList>
            <person name="Wang J."/>
        </authorList>
    </citation>
    <scope>NUCLEOTIDE SEQUENCE [LARGE SCALE GENOMIC DNA]</scope>
    <source>
        <strain evidence="3">bio</strain>
    </source>
</reference>
<protein>
    <submittedName>
        <fullName evidence="2">DUF4263 domain-containing protein</fullName>
    </submittedName>
</protein>
<dbReference type="InterPro" id="IPR025359">
    <property type="entry name" value="SduA_C"/>
</dbReference>
<keyword evidence="3" id="KW-1185">Reference proteome</keyword>
<dbReference type="RefSeq" id="WP_141495179.1">
    <property type="nucleotide sequence ID" value="NZ_VICF01000001.1"/>
</dbReference>
<name>A0ABY3A1Y0_9GAMM</name>
<proteinExistence type="predicted"/>
<sequence length="339" mass="38939">MSIDHSFIIGSDGVNELKLNISGLDQESKDASELKSHIFAHCSNTGTPKFTCQLEISHLKALYQHLSKYNLIRDISSTATGRFVEVGENHEQIMRLLEHADNTSLVLALQNVITNRLTNDDINTILGRKDSLKKYQTMLDNAAHYNEPQWQAFFEKNEWLFGYGLRYKYLKIIQREAHISHTDLNGSNDVITDFLVSDSRFTKIVELKTPETSLFVNRKNRADSWRLSSELTDAVSQILAQKANWEIESQRENYNSDGERIYEKTYDAECILIIGSLDSIDGSEREKEIKKKTFELYRRNLKSIDIICYDELLERAKFIVKSAEIIESAIGSVLEDDLI</sequence>
<feature type="domain" description="Shedu protein SduA C-terminal" evidence="1">
    <location>
        <begin position="145"/>
        <end position="313"/>
    </location>
</feature>
<evidence type="ECO:0000259" key="1">
    <source>
        <dbReference type="Pfam" id="PF14082"/>
    </source>
</evidence>
<gene>
    <name evidence="2" type="ORF">FK492_00065</name>
</gene>